<dbReference type="SMART" id="SM00181">
    <property type="entry name" value="EGF"/>
    <property type="match status" value="3"/>
</dbReference>
<dbReference type="HOGENOM" id="CLU_1181213_0_0_1"/>
<name>K1R1W2_MAGGI</name>
<accession>K1R1W2</accession>
<evidence type="ECO:0000256" key="1">
    <source>
        <dbReference type="ARBA" id="ARBA00022536"/>
    </source>
</evidence>
<organism evidence="2">
    <name type="scientific">Magallana gigas</name>
    <name type="common">Pacific oyster</name>
    <name type="synonym">Crassostrea gigas</name>
    <dbReference type="NCBI Taxonomy" id="29159"/>
    <lineage>
        <taxon>Eukaryota</taxon>
        <taxon>Metazoa</taxon>
        <taxon>Spiralia</taxon>
        <taxon>Lophotrochozoa</taxon>
        <taxon>Mollusca</taxon>
        <taxon>Bivalvia</taxon>
        <taxon>Autobranchia</taxon>
        <taxon>Pteriomorphia</taxon>
        <taxon>Ostreida</taxon>
        <taxon>Ostreoidea</taxon>
        <taxon>Ostreidae</taxon>
        <taxon>Magallana</taxon>
    </lineage>
</organism>
<dbReference type="PANTHER" id="PTHR24043">
    <property type="entry name" value="SCAVENGER RECEPTOR CLASS F"/>
    <property type="match status" value="1"/>
</dbReference>
<dbReference type="InterPro" id="IPR000742">
    <property type="entry name" value="EGF"/>
</dbReference>
<dbReference type="Gene3D" id="2.170.300.10">
    <property type="entry name" value="Tie2 ligand-binding domain superfamily"/>
    <property type="match status" value="1"/>
</dbReference>
<sequence length="235" mass="26137">MFDGYDLHYRRNIAGCNETDMYGSNCDILCPTNCKYNTCHIEQGTCFGCQPGWTGLYCNTVCDDGTYGYNCVNNCSGHCLNGSHCNKHTGYCDEGCSPGYTDSDCSRACQSGYFGINCTLPCLPNCKTCRHTDGLCSCRAGWMGHNCSIECIQSYGENCQYPCSGQCINQTCDRFNGNCLCDGKCEIQSYFSSTNVMHKLSELRSYIFLAIKRPHGKKPKVNFMSIVHSNIKKIN</sequence>
<dbReference type="PANTHER" id="PTHR24043:SF8">
    <property type="entry name" value="EGF-LIKE DOMAIN-CONTAINING PROTEIN"/>
    <property type="match status" value="1"/>
</dbReference>
<reference evidence="2" key="1">
    <citation type="journal article" date="2012" name="Nature">
        <title>The oyster genome reveals stress adaptation and complexity of shell formation.</title>
        <authorList>
            <person name="Zhang G."/>
            <person name="Fang X."/>
            <person name="Guo X."/>
            <person name="Li L."/>
            <person name="Luo R."/>
            <person name="Xu F."/>
            <person name="Yang P."/>
            <person name="Zhang L."/>
            <person name="Wang X."/>
            <person name="Qi H."/>
            <person name="Xiong Z."/>
            <person name="Que H."/>
            <person name="Xie Y."/>
            <person name="Holland P.W."/>
            <person name="Paps J."/>
            <person name="Zhu Y."/>
            <person name="Wu F."/>
            <person name="Chen Y."/>
            <person name="Wang J."/>
            <person name="Peng C."/>
            <person name="Meng J."/>
            <person name="Yang L."/>
            <person name="Liu J."/>
            <person name="Wen B."/>
            <person name="Zhang N."/>
            <person name="Huang Z."/>
            <person name="Zhu Q."/>
            <person name="Feng Y."/>
            <person name="Mount A."/>
            <person name="Hedgecock D."/>
            <person name="Xu Z."/>
            <person name="Liu Y."/>
            <person name="Domazet-Loso T."/>
            <person name="Du Y."/>
            <person name="Sun X."/>
            <person name="Zhang S."/>
            <person name="Liu B."/>
            <person name="Cheng P."/>
            <person name="Jiang X."/>
            <person name="Li J."/>
            <person name="Fan D."/>
            <person name="Wang W."/>
            <person name="Fu W."/>
            <person name="Wang T."/>
            <person name="Wang B."/>
            <person name="Zhang J."/>
            <person name="Peng Z."/>
            <person name="Li Y."/>
            <person name="Li N."/>
            <person name="Wang J."/>
            <person name="Chen M."/>
            <person name="He Y."/>
            <person name="Tan F."/>
            <person name="Song X."/>
            <person name="Zheng Q."/>
            <person name="Huang R."/>
            <person name="Yang H."/>
            <person name="Du X."/>
            <person name="Chen L."/>
            <person name="Yang M."/>
            <person name="Gaffney P.M."/>
            <person name="Wang S."/>
            <person name="Luo L."/>
            <person name="She Z."/>
            <person name="Ming Y."/>
            <person name="Huang W."/>
            <person name="Zhang S."/>
            <person name="Huang B."/>
            <person name="Zhang Y."/>
            <person name="Qu T."/>
            <person name="Ni P."/>
            <person name="Miao G."/>
            <person name="Wang J."/>
            <person name="Wang Q."/>
            <person name="Steinberg C.E."/>
            <person name="Wang H."/>
            <person name="Li N."/>
            <person name="Qian L."/>
            <person name="Zhang G."/>
            <person name="Li Y."/>
            <person name="Yang H."/>
            <person name="Liu X."/>
            <person name="Wang J."/>
            <person name="Yin Y."/>
            <person name="Wang J."/>
        </authorList>
    </citation>
    <scope>NUCLEOTIDE SEQUENCE [LARGE SCALE GENOMIC DNA]</scope>
    <source>
        <strain evidence="2">05x7-T-G4-1.051#20</strain>
    </source>
</reference>
<dbReference type="SUPFAM" id="SSF57184">
    <property type="entry name" value="Growth factor receptor domain"/>
    <property type="match status" value="1"/>
</dbReference>
<dbReference type="AlphaFoldDB" id="K1R1W2"/>
<keyword evidence="1" id="KW-0245">EGF-like domain</keyword>
<evidence type="ECO:0000313" key="2">
    <source>
        <dbReference type="EMBL" id="EKC35090.1"/>
    </source>
</evidence>
<dbReference type="EMBL" id="JH818986">
    <property type="protein sequence ID" value="EKC35090.1"/>
    <property type="molecule type" value="Genomic_DNA"/>
</dbReference>
<dbReference type="GO" id="GO:0005044">
    <property type="term" value="F:scavenger receptor activity"/>
    <property type="evidence" value="ECO:0007669"/>
    <property type="project" value="InterPro"/>
</dbReference>
<dbReference type="InParanoid" id="K1R1W2"/>
<dbReference type="PROSITE" id="PS00022">
    <property type="entry name" value="EGF_1"/>
    <property type="match status" value="1"/>
</dbReference>
<dbReference type="InterPro" id="IPR042635">
    <property type="entry name" value="MEGF10/SREC1/2-like"/>
</dbReference>
<gene>
    <name evidence="2" type="ORF">CGI_10011264</name>
</gene>
<dbReference type="InterPro" id="IPR009030">
    <property type="entry name" value="Growth_fac_rcpt_cys_sf"/>
</dbReference>
<proteinExistence type="predicted"/>
<protein>
    <submittedName>
        <fullName evidence="2">Multiple epidermal growth factor-like domains 10</fullName>
    </submittedName>
</protein>